<evidence type="ECO:0000256" key="14">
    <source>
        <dbReference type="SAM" id="SignalP"/>
    </source>
</evidence>
<evidence type="ECO:0000256" key="2">
    <source>
        <dbReference type="ARBA" id="ARBA00004370"/>
    </source>
</evidence>
<accession>A0A2P6V8K8</accession>
<feature type="compositionally biased region" description="Gly residues" evidence="13">
    <location>
        <begin position="864"/>
        <end position="885"/>
    </location>
</feature>
<dbReference type="SUPFAM" id="SSF51011">
    <property type="entry name" value="Glycosyl hydrolase domain"/>
    <property type="match status" value="1"/>
</dbReference>
<dbReference type="GO" id="GO:0016020">
    <property type="term" value="C:membrane"/>
    <property type="evidence" value="ECO:0007669"/>
    <property type="project" value="UniProtKB-SubCell"/>
</dbReference>
<evidence type="ECO:0000256" key="3">
    <source>
        <dbReference type="ARBA" id="ARBA00007806"/>
    </source>
</evidence>
<keyword evidence="7" id="KW-0472">Membrane</keyword>
<evidence type="ECO:0000256" key="12">
    <source>
        <dbReference type="PROSITE-ProRule" id="PRU00779"/>
    </source>
</evidence>
<dbReference type="GO" id="GO:0005975">
    <property type="term" value="P:carbohydrate metabolic process"/>
    <property type="evidence" value="ECO:0007669"/>
    <property type="project" value="InterPro"/>
</dbReference>
<dbReference type="Pfam" id="PF13802">
    <property type="entry name" value="Gal_mutarotas_2"/>
    <property type="match status" value="1"/>
</dbReference>
<evidence type="ECO:0000259" key="15">
    <source>
        <dbReference type="PROSITE" id="PS51448"/>
    </source>
</evidence>
<dbReference type="GO" id="GO:0090599">
    <property type="term" value="F:alpha-glucosidase activity"/>
    <property type="evidence" value="ECO:0007669"/>
    <property type="project" value="UniProtKB-ARBA"/>
</dbReference>
<feature type="disulfide bond" evidence="12">
    <location>
        <begin position="24"/>
        <end position="39"/>
    </location>
</feature>
<feature type="compositionally biased region" description="Low complexity" evidence="13">
    <location>
        <begin position="1406"/>
        <end position="1428"/>
    </location>
</feature>
<dbReference type="Gene3D" id="2.60.40.1180">
    <property type="entry name" value="Golgi alpha-mannosidase II"/>
    <property type="match status" value="1"/>
</dbReference>
<dbReference type="InterPro" id="IPR000519">
    <property type="entry name" value="P_trefoil_dom"/>
</dbReference>
<feature type="region of interest" description="Disordered" evidence="13">
    <location>
        <begin position="853"/>
        <end position="888"/>
    </location>
</feature>
<dbReference type="SUPFAM" id="SSF74650">
    <property type="entry name" value="Galactose mutarotase-like"/>
    <property type="match status" value="1"/>
</dbReference>
<gene>
    <name evidence="16" type="ORF">C2E20_6252</name>
</gene>
<evidence type="ECO:0000256" key="9">
    <source>
        <dbReference type="ARBA" id="ARBA00023180"/>
    </source>
</evidence>
<evidence type="ECO:0000256" key="8">
    <source>
        <dbReference type="ARBA" id="ARBA00023157"/>
    </source>
</evidence>
<dbReference type="InterPro" id="IPR025887">
    <property type="entry name" value="Glyco_hydro_31_N_dom"/>
</dbReference>
<dbReference type="InterPro" id="IPR044913">
    <property type="entry name" value="P_trefoil_dom_sf"/>
</dbReference>
<dbReference type="PANTHER" id="PTHR22762">
    <property type="entry name" value="ALPHA-GLUCOSIDASE"/>
    <property type="match status" value="1"/>
</dbReference>
<dbReference type="InterPro" id="IPR048395">
    <property type="entry name" value="Glyco_hydro_31_C"/>
</dbReference>
<comment type="similarity">
    <text evidence="3">Belongs to the glycosyl hydrolase 31 family.</text>
</comment>
<organism evidence="16 17">
    <name type="scientific">Micractinium conductrix</name>
    <dbReference type="NCBI Taxonomy" id="554055"/>
    <lineage>
        <taxon>Eukaryota</taxon>
        <taxon>Viridiplantae</taxon>
        <taxon>Chlorophyta</taxon>
        <taxon>core chlorophytes</taxon>
        <taxon>Trebouxiophyceae</taxon>
        <taxon>Chlorellales</taxon>
        <taxon>Chlorellaceae</taxon>
        <taxon>Chlorella clade</taxon>
        <taxon>Micractinium</taxon>
    </lineage>
</organism>
<feature type="domain" description="P-type" evidence="15">
    <location>
        <begin position="13"/>
        <end position="62"/>
    </location>
</feature>
<dbReference type="OrthoDB" id="526025at2759"/>
<protein>
    <recommendedName>
        <fullName evidence="4">alpha-glucosidase</fullName>
        <ecNumber evidence="4">3.2.1.20</ecNumber>
    </recommendedName>
    <alternativeName>
        <fullName evidence="11">Maltase</fullName>
    </alternativeName>
</protein>
<dbReference type="CDD" id="cd06602">
    <property type="entry name" value="GH31_MGAM_SI_GAA"/>
    <property type="match status" value="1"/>
</dbReference>
<feature type="signal peptide" evidence="14">
    <location>
        <begin position="1"/>
        <end position="17"/>
    </location>
</feature>
<dbReference type="GO" id="GO:0030246">
    <property type="term" value="F:carbohydrate binding"/>
    <property type="evidence" value="ECO:0007669"/>
    <property type="project" value="InterPro"/>
</dbReference>
<dbReference type="Gene3D" id="3.20.20.80">
    <property type="entry name" value="Glycosidases"/>
    <property type="match status" value="1"/>
</dbReference>
<dbReference type="CDD" id="cd14752">
    <property type="entry name" value="GH31_N"/>
    <property type="match status" value="1"/>
</dbReference>
<dbReference type="PROSITE" id="PS00129">
    <property type="entry name" value="GLYCOSYL_HYDROL_F31_1"/>
    <property type="match status" value="1"/>
</dbReference>
<dbReference type="InterPro" id="IPR030459">
    <property type="entry name" value="Glyco_hydro_31_CS"/>
</dbReference>
<comment type="caution">
    <text evidence="16">The sequence shown here is derived from an EMBL/GenBank/DDBJ whole genome shotgun (WGS) entry which is preliminary data.</text>
</comment>
<dbReference type="Pfam" id="PF01055">
    <property type="entry name" value="Glyco_hydro_31_2nd"/>
    <property type="match status" value="1"/>
</dbReference>
<evidence type="ECO:0000313" key="17">
    <source>
        <dbReference type="Proteomes" id="UP000239649"/>
    </source>
</evidence>
<dbReference type="PROSITE" id="PS00707">
    <property type="entry name" value="GLYCOSYL_HYDROL_F31_2"/>
    <property type="match status" value="1"/>
</dbReference>
<keyword evidence="10" id="KW-0326">Glycosidase</keyword>
<feature type="region of interest" description="Disordered" evidence="13">
    <location>
        <begin position="1079"/>
        <end position="1128"/>
    </location>
</feature>
<evidence type="ECO:0000256" key="4">
    <source>
        <dbReference type="ARBA" id="ARBA00012741"/>
    </source>
</evidence>
<evidence type="ECO:0000256" key="13">
    <source>
        <dbReference type="SAM" id="MobiDB-lite"/>
    </source>
</evidence>
<feature type="compositionally biased region" description="Low complexity" evidence="13">
    <location>
        <begin position="146"/>
        <end position="155"/>
    </location>
</feature>
<keyword evidence="6" id="KW-0378">Hydrolase</keyword>
<reference evidence="16 17" key="1">
    <citation type="journal article" date="2018" name="Plant J.">
        <title>Genome sequences of Chlorella sorokiniana UTEX 1602 and Micractinium conductrix SAG 241.80: implications to maltose excretion by a green alga.</title>
        <authorList>
            <person name="Arriola M.B."/>
            <person name="Velmurugan N."/>
            <person name="Zhang Y."/>
            <person name="Plunkett M.H."/>
            <person name="Hondzo H."/>
            <person name="Barney B.M."/>
        </authorList>
    </citation>
    <scope>NUCLEOTIDE SEQUENCE [LARGE SCALE GENOMIC DNA]</scope>
    <source>
        <strain evidence="16 17">SAG 241.80</strain>
    </source>
</reference>
<comment type="subcellular location">
    <subcellularLocation>
        <location evidence="2">Membrane</location>
    </subcellularLocation>
</comment>
<dbReference type="EC" id="3.2.1.20" evidence="4"/>
<dbReference type="Proteomes" id="UP000239649">
    <property type="component" value="Unassembled WGS sequence"/>
</dbReference>
<name>A0A2P6V8K8_9CHLO</name>
<dbReference type="Gene3D" id="4.10.110.10">
    <property type="entry name" value="Spasmolytic Protein, domain 1"/>
    <property type="match status" value="1"/>
</dbReference>
<dbReference type="Pfam" id="PF21365">
    <property type="entry name" value="Glyco_hydro_31_3rd"/>
    <property type="match status" value="1"/>
</dbReference>
<evidence type="ECO:0000256" key="5">
    <source>
        <dbReference type="ARBA" id="ARBA00022729"/>
    </source>
</evidence>
<keyword evidence="8 12" id="KW-1015">Disulfide bond</keyword>
<sequence>MGLAALLLAAASPTCDRFGPRLDCGFVGMQQGECEAKGCCWNEANFGAGAPHIDLPWCFKSNADASAYRVTQLEQAEGGSVRATLELSHGTHAELGADIKSLRFSADALAPGVLRLHLTNAAAPRWQVPTWLFRSELLPGADRPTRGAAPAEARAGGPGGGGGDKPQMQLTVREEPFSMEVVRAAAAPGQRRGGADVNAAGDTLFNSTGTRLVFKDQYLELSTSLSPSATLFGAGERASDNLHLERNGMPRTVWTRDSGPTLMEWNGYGSHPVVLALEEDGTAWGLLLLSSNGMEVVPAEDRLSWRVIGGELDLLILAGPSPLDVIDQLTAVVGRPAMMPRWALGWHQCKYGYTSIWEVEAVVANYSAAGLPLEAMWTDIDHLDGWRDFTFDKQNYPLPEFQRFVERLHSNGQRWVPIVDPGIAIDPGYAPYDEGLQQGVFLKGVDGRPYFGWVWPGPVHFPDFLHPGTQPWWEAQLKRYRDMAAWDGIWIDMNEISNFCTGDVCYLRPKAAPEPQRTPSSAHLGDEPPWVCQLDCREASGLNDTQRRWLQPPYAIANSLQRTDLAFKGVSMLASHVDGSVEYNAHQLYALSEARATAAAVESLAGKRPFVLTRSSFVGTGAYAAHWTGDNAASWQQLASSLPGVLGPGLWGIPMAGADICGFQGDTTPELCIRWVGVGAFYPFARDHSDLHGSYQELYRWPEVAAAGKKVLGMRYRLLPYLYTGLRNATATGAPLMRPLWLEFPQDRRTHKIDKQFMVGHALLVSPVLTQGADAVDAYFPPGVWHSLWATGEVVDAGTDGTTKRLPAPLGDVPLHMRGGTALWMQREALTTAAVARSPLTAVVALPELVPAPPAGRSVREGHGGGGTGGLAGGRDVGHAGGGPAVGAASPAARTLVVTGHMYHDGGEEPEVGNSLCHFVTLNATFSLDHATGAHAAELLLLFGSPAQLAAGAASGTSGAGICGPADDTATAAQHGGAVEWPELEGVEVLGWHAPVQGLSAEVVARADACGALQTVQRLPLSAAAAAPRPGGLRLDLSALRHQLECPFGLRRAVMAGLFASLVGSLGGKHLLPAVRSLPAADPDSSDDESVPLGLGLRSDVATGSSQKRRRVHHRGASPLASHGQGRPLFYNSSYNPLFENDEEGCDSRELNDENSLLPKHASGGTPVAAAAVGSEDPFTEFTPTVGPTCPLSAFLAELSSTPVLCALTRLEQCNLHPVGAEGFGTLEVTVAGMLVLCRRSSLGADEMCPEMLLTCLWLLMSIGSQYHAGLEYNSRTFLHLHPDGHDMLEGLKRSMVDLQLKVLQRCNWRVLLLDVAEVNAALHALGDRPAFDSVCSYVESCADHGWQPLGSHGHSQATAAAIAAADARDQRRGGGAAAHRPPSSVPRSCGSSRSEQTGLDGAYWRAAPATTARRARPQRAPLGPRNH</sequence>
<evidence type="ECO:0000256" key="11">
    <source>
        <dbReference type="ARBA" id="ARBA00041343"/>
    </source>
</evidence>
<dbReference type="InterPro" id="IPR013780">
    <property type="entry name" value="Glyco_hydro_b"/>
</dbReference>
<dbReference type="STRING" id="554055.A0A2P6V8K8"/>
<feature type="region of interest" description="Disordered" evidence="13">
    <location>
        <begin position="142"/>
        <end position="168"/>
    </location>
</feature>
<dbReference type="PROSITE" id="PS51448">
    <property type="entry name" value="P_TREFOIL_2"/>
    <property type="match status" value="1"/>
</dbReference>
<dbReference type="CDD" id="cd00111">
    <property type="entry name" value="Trefoil"/>
    <property type="match status" value="1"/>
</dbReference>
<dbReference type="InterPro" id="IPR017853">
    <property type="entry name" value="GH"/>
</dbReference>
<feature type="compositionally biased region" description="Low complexity" evidence="13">
    <location>
        <begin position="1378"/>
        <end position="1395"/>
    </location>
</feature>
<dbReference type="Pfam" id="PF00088">
    <property type="entry name" value="Trefoil"/>
    <property type="match status" value="1"/>
</dbReference>
<dbReference type="InterPro" id="IPR011013">
    <property type="entry name" value="Gal_mutarotase_sf_dom"/>
</dbReference>
<feature type="region of interest" description="Disordered" evidence="13">
    <location>
        <begin position="1142"/>
        <end position="1168"/>
    </location>
</feature>
<proteinExistence type="inferred from homology"/>
<keyword evidence="9" id="KW-0325">Glycoprotein</keyword>
<dbReference type="InterPro" id="IPR000322">
    <property type="entry name" value="Glyco_hydro_31_TIM"/>
</dbReference>
<dbReference type="EMBL" id="LHPF02000020">
    <property type="protein sequence ID" value="PSC70424.1"/>
    <property type="molecule type" value="Genomic_DNA"/>
</dbReference>
<evidence type="ECO:0000313" key="16">
    <source>
        <dbReference type="EMBL" id="PSC70424.1"/>
    </source>
</evidence>
<comment type="caution">
    <text evidence="12">Lacks conserved residue(s) required for the propagation of feature annotation.</text>
</comment>
<evidence type="ECO:0000256" key="10">
    <source>
        <dbReference type="ARBA" id="ARBA00023295"/>
    </source>
</evidence>
<evidence type="ECO:0000256" key="7">
    <source>
        <dbReference type="ARBA" id="ARBA00023136"/>
    </source>
</evidence>
<dbReference type="SUPFAM" id="SSF51445">
    <property type="entry name" value="(Trans)glycosidases"/>
    <property type="match status" value="1"/>
</dbReference>
<feature type="compositionally biased region" description="Basic residues" evidence="13">
    <location>
        <begin position="1107"/>
        <end position="1116"/>
    </location>
</feature>
<feature type="chain" id="PRO_5015137278" description="alpha-glucosidase" evidence="14">
    <location>
        <begin position="18"/>
        <end position="1428"/>
    </location>
</feature>
<feature type="region of interest" description="Disordered" evidence="13">
    <location>
        <begin position="1361"/>
        <end position="1428"/>
    </location>
</feature>
<dbReference type="Gene3D" id="2.60.40.1760">
    <property type="entry name" value="glycosyl hydrolase (family 31)"/>
    <property type="match status" value="1"/>
</dbReference>
<dbReference type="PANTHER" id="PTHR22762:SF133">
    <property type="entry name" value="P-TYPE DOMAIN-CONTAINING PROTEIN"/>
    <property type="match status" value="1"/>
</dbReference>
<keyword evidence="17" id="KW-1185">Reference proteome</keyword>
<dbReference type="SMART" id="SM00018">
    <property type="entry name" value="PD"/>
    <property type="match status" value="1"/>
</dbReference>
<keyword evidence="5 14" id="KW-0732">Signal</keyword>
<evidence type="ECO:0000256" key="6">
    <source>
        <dbReference type="ARBA" id="ARBA00022801"/>
    </source>
</evidence>
<comment type="catalytic activity">
    <reaction evidence="1">
        <text>Hydrolysis of terminal, non-reducing (1-&gt;4)-linked alpha-D-glucose residues with release of alpha-D-glucose.</text>
        <dbReference type="EC" id="3.2.1.20"/>
    </reaction>
</comment>
<dbReference type="InterPro" id="IPR030458">
    <property type="entry name" value="Glyco_hydro_31_AS"/>
</dbReference>
<evidence type="ECO:0000256" key="1">
    <source>
        <dbReference type="ARBA" id="ARBA00001657"/>
    </source>
</evidence>